<dbReference type="EMBL" id="GBXM01082626">
    <property type="protein sequence ID" value="JAH25951.1"/>
    <property type="molecule type" value="Transcribed_RNA"/>
</dbReference>
<name>A0A0E9R9X8_ANGAN</name>
<reference evidence="1" key="1">
    <citation type="submission" date="2014-11" db="EMBL/GenBank/DDBJ databases">
        <authorList>
            <person name="Amaro Gonzalez C."/>
        </authorList>
    </citation>
    <scope>NUCLEOTIDE SEQUENCE</scope>
</reference>
<dbReference type="AlphaFoldDB" id="A0A0E9R9X8"/>
<organism evidence="1">
    <name type="scientific">Anguilla anguilla</name>
    <name type="common">European freshwater eel</name>
    <name type="synonym">Muraena anguilla</name>
    <dbReference type="NCBI Taxonomy" id="7936"/>
    <lineage>
        <taxon>Eukaryota</taxon>
        <taxon>Metazoa</taxon>
        <taxon>Chordata</taxon>
        <taxon>Craniata</taxon>
        <taxon>Vertebrata</taxon>
        <taxon>Euteleostomi</taxon>
        <taxon>Actinopterygii</taxon>
        <taxon>Neopterygii</taxon>
        <taxon>Teleostei</taxon>
        <taxon>Anguilliformes</taxon>
        <taxon>Anguillidae</taxon>
        <taxon>Anguilla</taxon>
    </lineage>
</organism>
<proteinExistence type="predicted"/>
<evidence type="ECO:0000313" key="1">
    <source>
        <dbReference type="EMBL" id="JAH25951.1"/>
    </source>
</evidence>
<protein>
    <submittedName>
        <fullName evidence="1">Uncharacterized protein</fullName>
    </submittedName>
</protein>
<sequence length="52" mass="5748">MRKVGGKRIERDQLRLSQWGTVNPLNSVLGGHPSGALKRAAVRFLPCQTSFL</sequence>
<dbReference type="EMBL" id="GBXM01081019">
    <property type="protein sequence ID" value="JAH27558.1"/>
    <property type="molecule type" value="Transcribed_RNA"/>
</dbReference>
<reference evidence="1" key="2">
    <citation type="journal article" date="2015" name="Fish Shellfish Immunol.">
        <title>Early steps in the European eel (Anguilla anguilla)-Vibrio vulnificus interaction in the gills: Role of the RtxA13 toxin.</title>
        <authorList>
            <person name="Callol A."/>
            <person name="Pajuelo D."/>
            <person name="Ebbesson L."/>
            <person name="Teles M."/>
            <person name="MacKenzie S."/>
            <person name="Amaro C."/>
        </authorList>
    </citation>
    <scope>NUCLEOTIDE SEQUENCE</scope>
</reference>
<accession>A0A0E9R9X8</accession>